<feature type="region of interest" description="Disordered" evidence="1">
    <location>
        <begin position="402"/>
        <end position="421"/>
    </location>
</feature>
<dbReference type="HOGENOM" id="CLU_640835_0_0_11"/>
<protein>
    <submittedName>
        <fullName evidence="2">Uncharacterized protein</fullName>
    </submittedName>
</protein>
<proteinExistence type="predicted"/>
<evidence type="ECO:0000256" key="1">
    <source>
        <dbReference type="SAM" id="MobiDB-lite"/>
    </source>
</evidence>
<dbReference type="STRING" id="326424.FRAAL4983"/>
<accession>Q0RFW6</accession>
<evidence type="ECO:0000313" key="3">
    <source>
        <dbReference type="Proteomes" id="UP000000657"/>
    </source>
</evidence>
<name>Q0RFW6_FRAAA</name>
<dbReference type="OrthoDB" id="3221426at2"/>
<sequence length="432" mass="46524">MDLAEAVEAIRTKARVKGQSNADLVNLVTRHGDFPKGHVVVPVACIKEHIDLRPAEALHRLAIATRPRPHDDAAELYRLWGLARYHAFFECDSSDGLLRVSNTGAQIVGTQRRHVSEDLGIGFGVLLAERWLQASAPSPRALNLVDPVDIDVALRWGSLSVAGREIEVSAGHRYPDYLLVANDPSKSPRHFRVHVLECKGTSDPSIAVPQLARATGQLGSLLVDGQRPSGLAVSTVAAGDTVQYRALELSGDDRLHEAPMDLLTPDQTVLGFNTARIRTDASPLDARLSDLPSEVLVAAALRVSWARLAGLADDANAARRWAPNAWRGDLAGRPSVDTARLERPPTTRTPYGEAVGRRTRISFGRQALTVFHGVAKPIIKALSTDGPGAVLSAQAKFANELSARHRRSQARQTTRAHAASPDGAILSISLSS</sequence>
<dbReference type="Proteomes" id="UP000000657">
    <property type="component" value="Chromosome"/>
</dbReference>
<evidence type="ECO:0000313" key="2">
    <source>
        <dbReference type="EMBL" id="CAJ63624.1"/>
    </source>
</evidence>
<reference evidence="2 3" key="1">
    <citation type="journal article" date="2007" name="Genome Res.">
        <title>Genome characteristics of facultatively symbiotic Frankia sp. strains reflect host range and host plant biogeography.</title>
        <authorList>
            <person name="Normand P."/>
            <person name="Lapierre P."/>
            <person name="Tisa L.S."/>
            <person name="Gogarten J.P."/>
            <person name="Alloisio N."/>
            <person name="Bagnarol E."/>
            <person name="Bassi C.A."/>
            <person name="Berry A.M."/>
            <person name="Bickhart D.M."/>
            <person name="Choisne N."/>
            <person name="Couloux A."/>
            <person name="Cournoyer B."/>
            <person name="Cruveiller S."/>
            <person name="Daubin V."/>
            <person name="Demange N."/>
            <person name="Francino M.P."/>
            <person name="Goltsman E."/>
            <person name="Huang Y."/>
            <person name="Kopp O.R."/>
            <person name="Labarre L."/>
            <person name="Lapidus A."/>
            <person name="Lavire C."/>
            <person name="Marechal J."/>
            <person name="Martinez M."/>
            <person name="Mastronunzio J.E."/>
            <person name="Mullin B.C."/>
            <person name="Niemann J."/>
            <person name="Pujic P."/>
            <person name="Rawnsley T."/>
            <person name="Rouy Z."/>
            <person name="Schenowitz C."/>
            <person name="Sellstedt A."/>
            <person name="Tavares F."/>
            <person name="Tomkins J.P."/>
            <person name="Vallenet D."/>
            <person name="Valverde C."/>
            <person name="Wall L.G."/>
            <person name="Wang Y."/>
            <person name="Medigue C."/>
            <person name="Benson D.R."/>
        </authorList>
    </citation>
    <scope>NUCLEOTIDE SEQUENCE [LARGE SCALE GENOMIC DNA]</scope>
    <source>
        <strain evidence="3">DSM 45986 / CECT 9034 / ACN14a</strain>
    </source>
</reference>
<dbReference type="EMBL" id="CT573213">
    <property type="protein sequence ID" value="CAJ63624.1"/>
    <property type="molecule type" value="Genomic_DNA"/>
</dbReference>
<gene>
    <name evidence="2" type="ordered locus">FRAAL4983</name>
</gene>
<dbReference type="AlphaFoldDB" id="Q0RFW6"/>
<dbReference type="KEGG" id="fal:FRAAL4983"/>
<dbReference type="RefSeq" id="WP_011606096.1">
    <property type="nucleotide sequence ID" value="NC_008278.1"/>
</dbReference>
<keyword evidence="3" id="KW-1185">Reference proteome</keyword>
<organism evidence="2 3">
    <name type="scientific">Frankia alni (strain DSM 45986 / CECT 9034 / ACN14a)</name>
    <dbReference type="NCBI Taxonomy" id="326424"/>
    <lineage>
        <taxon>Bacteria</taxon>
        <taxon>Bacillati</taxon>
        <taxon>Actinomycetota</taxon>
        <taxon>Actinomycetes</taxon>
        <taxon>Frankiales</taxon>
        <taxon>Frankiaceae</taxon>
        <taxon>Frankia</taxon>
    </lineage>
</organism>